<dbReference type="EMBL" id="LCBY01000099">
    <property type="protein sequence ID" value="KKS18921.1"/>
    <property type="molecule type" value="Genomic_DNA"/>
</dbReference>
<reference evidence="2 3" key="1">
    <citation type="journal article" date="2015" name="Nature">
        <title>rRNA introns, odd ribosomes, and small enigmatic genomes across a large radiation of phyla.</title>
        <authorList>
            <person name="Brown C.T."/>
            <person name="Hug L.A."/>
            <person name="Thomas B.C."/>
            <person name="Sharon I."/>
            <person name="Castelle C.J."/>
            <person name="Singh A."/>
            <person name="Wilkins M.J."/>
            <person name="Williams K.H."/>
            <person name="Banfield J.F."/>
        </authorList>
    </citation>
    <scope>NUCLEOTIDE SEQUENCE [LARGE SCALE GENOMIC DNA]</scope>
</reference>
<name>A0A0G0ZA28_9BACT</name>
<feature type="non-terminal residue" evidence="2">
    <location>
        <position position="1"/>
    </location>
</feature>
<evidence type="ECO:0000313" key="3">
    <source>
        <dbReference type="Proteomes" id="UP000034371"/>
    </source>
</evidence>
<dbReference type="Proteomes" id="UP000034371">
    <property type="component" value="Unassembled WGS sequence"/>
</dbReference>
<keyword evidence="1" id="KW-1133">Transmembrane helix</keyword>
<comment type="caution">
    <text evidence="2">The sequence shown here is derived from an EMBL/GenBank/DDBJ whole genome shotgun (WGS) entry which is preliminary data.</text>
</comment>
<sequence>KSLYPVIMNKEFILKLKNIGSVLLNSPARNPIFSVAFLFLIVLALGALIFYRYDILVKASQPKITAEAVQFEEELYRQILKEWQTRDERSGAVDSLKYIDPFQEKR</sequence>
<evidence type="ECO:0000313" key="2">
    <source>
        <dbReference type="EMBL" id="KKS18921.1"/>
    </source>
</evidence>
<evidence type="ECO:0000256" key="1">
    <source>
        <dbReference type="SAM" id="Phobius"/>
    </source>
</evidence>
<keyword evidence="1" id="KW-0812">Transmembrane</keyword>
<feature type="transmembrane region" description="Helical" evidence="1">
    <location>
        <begin position="32"/>
        <end position="53"/>
    </location>
</feature>
<protein>
    <submittedName>
        <fullName evidence="2">Uncharacterized protein</fullName>
    </submittedName>
</protein>
<accession>A0A0G0ZA28</accession>
<organism evidence="2 3">
    <name type="scientific">Candidatus Roizmanbacteria bacterium GW2011_GWC2_41_7</name>
    <dbReference type="NCBI Taxonomy" id="1618487"/>
    <lineage>
        <taxon>Bacteria</taxon>
        <taxon>Candidatus Roizmaniibacteriota</taxon>
    </lineage>
</organism>
<dbReference type="AlphaFoldDB" id="A0A0G0ZA28"/>
<keyword evidence="1" id="KW-0472">Membrane</keyword>
<gene>
    <name evidence="2" type="ORF">UU78_C0099G0001</name>
</gene>
<proteinExistence type="predicted"/>